<accession>D6WE25</accession>
<dbReference type="Proteomes" id="UP000007266">
    <property type="component" value="Linkage group 3"/>
</dbReference>
<reference evidence="1 2" key="1">
    <citation type="journal article" date="2008" name="Nature">
        <title>The genome of the model beetle and pest Tribolium castaneum.</title>
        <authorList>
            <consortium name="Tribolium Genome Sequencing Consortium"/>
            <person name="Richards S."/>
            <person name="Gibbs R.A."/>
            <person name="Weinstock G.M."/>
            <person name="Brown S.J."/>
            <person name="Denell R."/>
            <person name="Beeman R.W."/>
            <person name="Gibbs R."/>
            <person name="Beeman R.W."/>
            <person name="Brown S.J."/>
            <person name="Bucher G."/>
            <person name="Friedrich M."/>
            <person name="Grimmelikhuijzen C.J."/>
            <person name="Klingler M."/>
            <person name="Lorenzen M."/>
            <person name="Richards S."/>
            <person name="Roth S."/>
            <person name="Schroder R."/>
            <person name="Tautz D."/>
            <person name="Zdobnov E.M."/>
            <person name="Muzny D."/>
            <person name="Gibbs R.A."/>
            <person name="Weinstock G.M."/>
            <person name="Attaway T."/>
            <person name="Bell S."/>
            <person name="Buhay C.J."/>
            <person name="Chandrabose M.N."/>
            <person name="Chavez D."/>
            <person name="Clerk-Blankenburg K.P."/>
            <person name="Cree A."/>
            <person name="Dao M."/>
            <person name="Davis C."/>
            <person name="Chacko J."/>
            <person name="Dinh H."/>
            <person name="Dugan-Rocha S."/>
            <person name="Fowler G."/>
            <person name="Garner T.T."/>
            <person name="Garnes J."/>
            <person name="Gnirke A."/>
            <person name="Hawes A."/>
            <person name="Hernandez J."/>
            <person name="Hines S."/>
            <person name="Holder M."/>
            <person name="Hume J."/>
            <person name="Jhangiani S.N."/>
            <person name="Joshi V."/>
            <person name="Khan Z.M."/>
            <person name="Jackson L."/>
            <person name="Kovar C."/>
            <person name="Kowis A."/>
            <person name="Lee S."/>
            <person name="Lewis L.R."/>
            <person name="Margolis J."/>
            <person name="Morgan M."/>
            <person name="Nazareth L.V."/>
            <person name="Nguyen N."/>
            <person name="Okwuonu G."/>
            <person name="Parker D."/>
            <person name="Richards S."/>
            <person name="Ruiz S.J."/>
            <person name="Santibanez J."/>
            <person name="Savard J."/>
            <person name="Scherer S.E."/>
            <person name="Schneider B."/>
            <person name="Sodergren E."/>
            <person name="Tautz D."/>
            <person name="Vattahil S."/>
            <person name="Villasana D."/>
            <person name="White C.S."/>
            <person name="Wright R."/>
            <person name="Park Y."/>
            <person name="Beeman R.W."/>
            <person name="Lord J."/>
            <person name="Oppert B."/>
            <person name="Lorenzen M."/>
            <person name="Brown S."/>
            <person name="Wang L."/>
            <person name="Savard J."/>
            <person name="Tautz D."/>
            <person name="Richards S."/>
            <person name="Weinstock G."/>
            <person name="Gibbs R.A."/>
            <person name="Liu Y."/>
            <person name="Worley K."/>
            <person name="Weinstock G."/>
            <person name="Elsik C.G."/>
            <person name="Reese J.T."/>
            <person name="Elhaik E."/>
            <person name="Landan G."/>
            <person name="Graur D."/>
            <person name="Arensburger P."/>
            <person name="Atkinson P."/>
            <person name="Beeman R.W."/>
            <person name="Beidler J."/>
            <person name="Brown S.J."/>
            <person name="Demuth J.P."/>
            <person name="Drury D.W."/>
            <person name="Du Y.Z."/>
            <person name="Fujiwara H."/>
            <person name="Lorenzen M."/>
            <person name="Maselli V."/>
            <person name="Osanai M."/>
            <person name="Park Y."/>
            <person name="Robertson H.M."/>
            <person name="Tu Z."/>
            <person name="Wang J.J."/>
            <person name="Wang S."/>
            <person name="Richards S."/>
            <person name="Song H."/>
            <person name="Zhang L."/>
            <person name="Sodergren E."/>
            <person name="Werner D."/>
            <person name="Stanke M."/>
            <person name="Morgenstern B."/>
            <person name="Solovyev V."/>
            <person name="Kosarev P."/>
            <person name="Brown G."/>
            <person name="Chen H.C."/>
            <person name="Ermolaeva O."/>
            <person name="Hlavina W."/>
            <person name="Kapustin Y."/>
            <person name="Kiryutin B."/>
            <person name="Kitts P."/>
            <person name="Maglott D."/>
            <person name="Pruitt K."/>
            <person name="Sapojnikov V."/>
            <person name="Souvorov A."/>
            <person name="Mackey A.J."/>
            <person name="Waterhouse R.M."/>
            <person name="Wyder S."/>
            <person name="Zdobnov E.M."/>
            <person name="Zdobnov E.M."/>
            <person name="Wyder S."/>
            <person name="Kriventseva E.V."/>
            <person name="Kadowaki T."/>
            <person name="Bork P."/>
            <person name="Aranda M."/>
            <person name="Bao R."/>
            <person name="Beermann A."/>
            <person name="Berns N."/>
            <person name="Bolognesi R."/>
            <person name="Bonneton F."/>
            <person name="Bopp D."/>
            <person name="Brown S.J."/>
            <person name="Bucher G."/>
            <person name="Butts T."/>
            <person name="Chaumot A."/>
            <person name="Denell R.E."/>
            <person name="Ferrier D.E."/>
            <person name="Friedrich M."/>
            <person name="Gordon C.M."/>
            <person name="Jindra M."/>
            <person name="Klingler M."/>
            <person name="Lan Q."/>
            <person name="Lattorff H.M."/>
            <person name="Laudet V."/>
            <person name="von Levetsow C."/>
            <person name="Liu Z."/>
            <person name="Lutz R."/>
            <person name="Lynch J.A."/>
            <person name="da Fonseca R.N."/>
            <person name="Posnien N."/>
            <person name="Reuter R."/>
            <person name="Roth S."/>
            <person name="Savard J."/>
            <person name="Schinko J.B."/>
            <person name="Schmitt C."/>
            <person name="Schoppmeier M."/>
            <person name="Schroder R."/>
            <person name="Shippy T.D."/>
            <person name="Simonnet F."/>
            <person name="Marques-Souza H."/>
            <person name="Tautz D."/>
            <person name="Tomoyasu Y."/>
            <person name="Trauner J."/>
            <person name="Van der Zee M."/>
            <person name="Vervoort M."/>
            <person name="Wittkopp N."/>
            <person name="Wimmer E.A."/>
            <person name="Yang X."/>
            <person name="Jones A.K."/>
            <person name="Sattelle D.B."/>
            <person name="Ebert P.R."/>
            <person name="Nelson D."/>
            <person name="Scott J.G."/>
            <person name="Beeman R.W."/>
            <person name="Muthukrishnan S."/>
            <person name="Kramer K.J."/>
            <person name="Arakane Y."/>
            <person name="Beeman R.W."/>
            <person name="Zhu Q."/>
            <person name="Hogenkamp D."/>
            <person name="Dixit R."/>
            <person name="Oppert B."/>
            <person name="Jiang H."/>
            <person name="Zou Z."/>
            <person name="Marshall J."/>
            <person name="Elpidina E."/>
            <person name="Vinokurov K."/>
            <person name="Oppert C."/>
            <person name="Zou Z."/>
            <person name="Evans J."/>
            <person name="Lu Z."/>
            <person name="Zhao P."/>
            <person name="Sumathipala N."/>
            <person name="Altincicek B."/>
            <person name="Vilcinskas A."/>
            <person name="Williams M."/>
            <person name="Hultmark D."/>
            <person name="Hetru C."/>
            <person name="Jiang H."/>
            <person name="Grimmelikhuijzen C.J."/>
            <person name="Hauser F."/>
            <person name="Cazzamali G."/>
            <person name="Williamson M."/>
            <person name="Park Y."/>
            <person name="Li B."/>
            <person name="Tanaka Y."/>
            <person name="Predel R."/>
            <person name="Neupert S."/>
            <person name="Schachtner J."/>
            <person name="Verleyen P."/>
            <person name="Raible F."/>
            <person name="Bork P."/>
            <person name="Friedrich M."/>
            <person name="Walden K.K."/>
            <person name="Robertson H.M."/>
            <person name="Angeli S."/>
            <person name="Foret S."/>
            <person name="Bucher G."/>
            <person name="Schuetz S."/>
            <person name="Maleszka R."/>
            <person name="Wimmer E.A."/>
            <person name="Beeman R.W."/>
            <person name="Lorenzen M."/>
            <person name="Tomoyasu Y."/>
            <person name="Miller S.C."/>
            <person name="Grossmann D."/>
            <person name="Bucher G."/>
        </authorList>
    </citation>
    <scope>NUCLEOTIDE SEQUENCE [LARGE SCALE GENOMIC DNA]</scope>
    <source>
        <strain evidence="1 2">Georgia GA2</strain>
    </source>
</reference>
<dbReference type="InParanoid" id="D6WE25"/>
<name>D6WE25_TRICA</name>
<reference evidence="1 2" key="2">
    <citation type="journal article" date="2010" name="Nucleic Acids Res.">
        <title>BeetleBase in 2010: revisions to provide comprehensive genomic information for Tribolium castaneum.</title>
        <authorList>
            <person name="Kim H.S."/>
            <person name="Murphy T."/>
            <person name="Xia J."/>
            <person name="Caragea D."/>
            <person name="Park Y."/>
            <person name="Beeman R.W."/>
            <person name="Lorenzen M.D."/>
            <person name="Butcher S."/>
            <person name="Manak J.R."/>
            <person name="Brown S.J."/>
        </authorList>
    </citation>
    <scope>GENOME REANNOTATION</scope>
    <source>
        <strain evidence="1 2">Georgia GA2</strain>
    </source>
</reference>
<proteinExistence type="predicted"/>
<evidence type="ECO:0000313" key="2">
    <source>
        <dbReference type="Proteomes" id="UP000007266"/>
    </source>
</evidence>
<dbReference type="AlphaFoldDB" id="D6WE25"/>
<protein>
    <submittedName>
        <fullName evidence="1">Uncharacterized protein</fullName>
    </submittedName>
</protein>
<evidence type="ECO:0000313" key="1">
    <source>
        <dbReference type="EMBL" id="EFA01223.1"/>
    </source>
</evidence>
<gene>
    <name evidence="1" type="primary">GLEAN_10550</name>
    <name evidence="1" type="ORF">TcasGA2_TC010550</name>
</gene>
<sequence length="141" mass="16336">MYPFTNTGFCGKYVEIENWPKDNEITNYLHALAFEVMFVHYSKGVRKGHLSGLVQKPLKAFVNGTRFTTSCKIYFKHTRIKNIRDLSKNILTVVGQWVINQAGGQNSNSVSLIEYCDLSLNMINLFHTLVMYYRQRRHPVA</sequence>
<organism evidence="1 2">
    <name type="scientific">Tribolium castaneum</name>
    <name type="common">Red flour beetle</name>
    <dbReference type="NCBI Taxonomy" id="7070"/>
    <lineage>
        <taxon>Eukaryota</taxon>
        <taxon>Metazoa</taxon>
        <taxon>Ecdysozoa</taxon>
        <taxon>Arthropoda</taxon>
        <taxon>Hexapoda</taxon>
        <taxon>Insecta</taxon>
        <taxon>Pterygota</taxon>
        <taxon>Neoptera</taxon>
        <taxon>Endopterygota</taxon>
        <taxon>Coleoptera</taxon>
        <taxon>Polyphaga</taxon>
        <taxon>Cucujiformia</taxon>
        <taxon>Tenebrionidae</taxon>
        <taxon>Tenebrionidae incertae sedis</taxon>
        <taxon>Tribolium</taxon>
    </lineage>
</organism>
<dbReference type="HOGENOM" id="CLU_1827803_0_0_1"/>
<dbReference type="EMBL" id="KQ971324">
    <property type="protein sequence ID" value="EFA01223.1"/>
    <property type="molecule type" value="Genomic_DNA"/>
</dbReference>
<keyword evidence="2" id="KW-1185">Reference proteome</keyword>